<accession>A0ACC0UK82</accession>
<gene>
    <name evidence="1" type="ORF">F5148DRAFT_975515</name>
</gene>
<sequence>MAPLKVHIKHAGKKYDLELDPQKPPLAFKETVYQLTGVPLDRMKVMVKGGVLKDDSDWEKIGPKEGQTFVAVGAAGELPQPPSEPIKFLEDLNDTELADALGMPVGLTNLGNTCYMSATIQALRAIPELQTALSDSRELNPIARSLRDLYTSMAHSTGGVMPLAFFTVLRAAIPQFSERSRTGNSYAQQDAEECWTQLTNRLRDVPGVSASGTSTSRTAFIDQYLTGTLVRTLSSPEAPDEPPSAVEENVSKVECNISGNTNFMISGIMEALNQTVVKHSPTLGREATYNSSARLSRLPSYLTIHMVRFTWRRDINKKAKIMRKVKFPTEFDALDIVTDKLREKMRPVSGKRIQIEQARDERRKVRKRTRAAVPVTQSPSGDAGSATEATGETPGGGDVEMSEPTTQQSVAGGELQPEEWYRAREKTELEALIDPAIKADVGASQTGLYDLVAIITHKGAAADSGHYIAFVARRALTGKEEDEDWLKFDDNKVSVFPSEKLTTLDGGGEDSSAYVLLYKSKGL</sequence>
<keyword evidence="2" id="KW-1185">Reference proteome</keyword>
<reference evidence="1" key="1">
    <citation type="submission" date="2021-03" db="EMBL/GenBank/DDBJ databases">
        <title>Evolutionary priming and transition to the ectomycorrhizal habit in an iconic lineage of mushroom-forming fungi: is preadaptation a requirement?</title>
        <authorList>
            <consortium name="DOE Joint Genome Institute"/>
            <person name="Looney B.P."/>
            <person name="Miyauchi S."/>
            <person name="Morin E."/>
            <person name="Drula E."/>
            <person name="Courty P.E."/>
            <person name="Chicoki N."/>
            <person name="Fauchery L."/>
            <person name="Kohler A."/>
            <person name="Kuo A."/>
            <person name="LaButti K."/>
            <person name="Pangilinan J."/>
            <person name="Lipzen A."/>
            <person name="Riley R."/>
            <person name="Andreopoulos W."/>
            <person name="He G."/>
            <person name="Johnson J."/>
            <person name="Barry K.W."/>
            <person name="Grigoriev I.V."/>
            <person name="Nagy L."/>
            <person name="Hibbett D."/>
            <person name="Henrissat B."/>
            <person name="Matheny P.B."/>
            <person name="Labbe J."/>
            <person name="Martin A.F."/>
        </authorList>
    </citation>
    <scope>NUCLEOTIDE SEQUENCE</scope>
    <source>
        <strain evidence="1">BPL698</strain>
    </source>
</reference>
<evidence type="ECO:0000313" key="2">
    <source>
        <dbReference type="Proteomes" id="UP001207468"/>
    </source>
</evidence>
<dbReference type="Proteomes" id="UP001207468">
    <property type="component" value="Unassembled WGS sequence"/>
</dbReference>
<comment type="caution">
    <text evidence="1">The sequence shown here is derived from an EMBL/GenBank/DDBJ whole genome shotgun (WGS) entry which is preliminary data.</text>
</comment>
<protein>
    <submittedName>
        <fullName evidence="1">Uncharacterized protein</fullName>
    </submittedName>
</protein>
<evidence type="ECO:0000313" key="1">
    <source>
        <dbReference type="EMBL" id="KAI9511232.1"/>
    </source>
</evidence>
<organism evidence="1 2">
    <name type="scientific">Russula earlei</name>
    <dbReference type="NCBI Taxonomy" id="71964"/>
    <lineage>
        <taxon>Eukaryota</taxon>
        <taxon>Fungi</taxon>
        <taxon>Dikarya</taxon>
        <taxon>Basidiomycota</taxon>
        <taxon>Agaricomycotina</taxon>
        <taxon>Agaricomycetes</taxon>
        <taxon>Russulales</taxon>
        <taxon>Russulaceae</taxon>
        <taxon>Russula</taxon>
    </lineage>
</organism>
<proteinExistence type="predicted"/>
<dbReference type="EMBL" id="JAGFNK010000025">
    <property type="protein sequence ID" value="KAI9511232.1"/>
    <property type="molecule type" value="Genomic_DNA"/>
</dbReference>
<name>A0ACC0UK82_9AGAM</name>